<dbReference type="Proteomes" id="UP000054383">
    <property type="component" value="Unassembled WGS sequence"/>
</dbReference>
<dbReference type="AlphaFoldDB" id="A0A0U1LXH2"/>
<feature type="region of interest" description="Disordered" evidence="1">
    <location>
        <begin position="232"/>
        <end position="272"/>
    </location>
</feature>
<gene>
    <name evidence="2" type="ORF">PISL3812_05007</name>
</gene>
<feature type="region of interest" description="Disordered" evidence="1">
    <location>
        <begin position="148"/>
        <end position="172"/>
    </location>
</feature>
<organism evidence="2 3">
    <name type="scientific">Talaromyces islandicus</name>
    <name type="common">Penicillium islandicum</name>
    <dbReference type="NCBI Taxonomy" id="28573"/>
    <lineage>
        <taxon>Eukaryota</taxon>
        <taxon>Fungi</taxon>
        <taxon>Dikarya</taxon>
        <taxon>Ascomycota</taxon>
        <taxon>Pezizomycotina</taxon>
        <taxon>Eurotiomycetes</taxon>
        <taxon>Eurotiomycetidae</taxon>
        <taxon>Eurotiales</taxon>
        <taxon>Trichocomaceae</taxon>
        <taxon>Talaromyces</taxon>
        <taxon>Talaromyces sect. Islandici</taxon>
    </lineage>
</organism>
<feature type="compositionally biased region" description="Basic and acidic residues" evidence="1">
    <location>
        <begin position="382"/>
        <end position="404"/>
    </location>
</feature>
<reference evidence="2 3" key="1">
    <citation type="submission" date="2015-04" db="EMBL/GenBank/DDBJ databases">
        <authorList>
            <person name="Syromyatnikov M.Y."/>
            <person name="Popov V.N."/>
        </authorList>
    </citation>
    <scope>NUCLEOTIDE SEQUENCE [LARGE SCALE GENOMIC DNA]</scope>
    <source>
        <strain evidence="2">WF-38-12</strain>
    </source>
</reference>
<protein>
    <submittedName>
        <fullName evidence="2">Uncharacterized protein</fullName>
    </submittedName>
</protein>
<feature type="region of interest" description="Disordered" evidence="1">
    <location>
        <begin position="342"/>
        <end position="438"/>
    </location>
</feature>
<feature type="region of interest" description="Disordered" evidence="1">
    <location>
        <begin position="479"/>
        <end position="502"/>
    </location>
</feature>
<evidence type="ECO:0000256" key="1">
    <source>
        <dbReference type="SAM" id="MobiDB-lite"/>
    </source>
</evidence>
<name>A0A0U1LXH2_TALIS</name>
<dbReference type="OrthoDB" id="5383784at2759"/>
<evidence type="ECO:0000313" key="2">
    <source>
        <dbReference type="EMBL" id="CRG87985.1"/>
    </source>
</evidence>
<evidence type="ECO:0000313" key="3">
    <source>
        <dbReference type="Proteomes" id="UP000054383"/>
    </source>
</evidence>
<sequence length="622" mass="68490">MFCFLQTLHLIPYSSFPTASFLIPFSESSLIRRPTFPTEFSRAGFGQLASELFVGPFAIAATYTFLRWFIEDRIYRIIRRQLPKQGRPDELSIQVAVDNGLLEWTVPAAGRHMEYETYRGNLSVLEDVKEEFRELIKQVSNWLGWNQESSSDIKSSSSTARNAAETARNRNRNYFEEEQQEMDGAMSSTPVQSAFDTNQGQILANEQLTQSPAQITPISLDGLRPVGRTGADSNIRQDGAETSWLPFQDSEQRSRTNTLFSRPASPESPLTSPRIRASLTHQNPFTTTMEISLQSSRNIQRIEQVDADVANLDTATSLDELNIQSFRLDSLTLLDEVRILESTPTEREAGEAEERNGIEDSPAEDESHLTPTHLVGVMNPTELREPISNERREEVGEGRERDGIDGPAAEIPNVSGATHPPENPDHDADDILGGLSDENTLIPAMPAAAAQLTVLPDTVEEPLHSPTRQENMDAISEAGTQDLQPRSLPRDRSQQRGSSGPIQQRVTVLSAFPMDGLAHMLASMFSTVLFVPFRSVFHRSLAIAYLSTPAAAVFSRNIAVSASDVRGVNAFAGGGNPHDMITYVGKVAMVIGLQTALSGSILSMSSTAAIRIGKRMFGWGQL</sequence>
<accession>A0A0U1LXH2</accession>
<feature type="compositionally biased region" description="Basic and acidic residues" evidence="1">
    <location>
        <begin position="342"/>
        <end position="358"/>
    </location>
</feature>
<dbReference type="OMA" id="EFYMYST"/>
<proteinExistence type="predicted"/>
<keyword evidence="3" id="KW-1185">Reference proteome</keyword>
<dbReference type="EMBL" id="CVMT01000004">
    <property type="protein sequence ID" value="CRG87985.1"/>
    <property type="molecule type" value="Genomic_DNA"/>
</dbReference>
<feature type="compositionally biased region" description="Low complexity" evidence="1">
    <location>
        <begin position="149"/>
        <end position="166"/>
    </location>
</feature>